<dbReference type="AlphaFoldDB" id="A0A9D3URL2"/>
<comment type="caution">
    <text evidence="1">The sequence shown here is derived from an EMBL/GenBank/DDBJ whole genome shotgun (WGS) entry which is preliminary data.</text>
</comment>
<organism evidence="1 2">
    <name type="scientific">Gossypium stocksii</name>
    <dbReference type="NCBI Taxonomy" id="47602"/>
    <lineage>
        <taxon>Eukaryota</taxon>
        <taxon>Viridiplantae</taxon>
        <taxon>Streptophyta</taxon>
        <taxon>Embryophyta</taxon>
        <taxon>Tracheophyta</taxon>
        <taxon>Spermatophyta</taxon>
        <taxon>Magnoliopsida</taxon>
        <taxon>eudicotyledons</taxon>
        <taxon>Gunneridae</taxon>
        <taxon>Pentapetalae</taxon>
        <taxon>rosids</taxon>
        <taxon>malvids</taxon>
        <taxon>Malvales</taxon>
        <taxon>Malvaceae</taxon>
        <taxon>Malvoideae</taxon>
        <taxon>Gossypium</taxon>
    </lineage>
</organism>
<reference evidence="1 2" key="1">
    <citation type="journal article" date="2021" name="Plant Biotechnol. J.">
        <title>Multi-omics assisted identification of the key and species-specific regulatory components of drought-tolerant mechanisms in Gossypium stocksii.</title>
        <authorList>
            <person name="Yu D."/>
            <person name="Ke L."/>
            <person name="Zhang D."/>
            <person name="Wu Y."/>
            <person name="Sun Y."/>
            <person name="Mei J."/>
            <person name="Sun J."/>
            <person name="Sun Y."/>
        </authorList>
    </citation>
    <scope>NUCLEOTIDE SEQUENCE [LARGE SCALE GENOMIC DNA]</scope>
    <source>
        <strain evidence="2">cv. E1</strain>
        <tissue evidence="1">Leaf</tissue>
    </source>
</reference>
<evidence type="ECO:0000313" key="2">
    <source>
        <dbReference type="Proteomes" id="UP000828251"/>
    </source>
</evidence>
<accession>A0A9D3URL2</accession>
<dbReference type="Proteomes" id="UP000828251">
    <property type="component" value="Unassembled WGS sequence"/>
</dbReference>
<sequence>MTTSVVLEQGLIVEGVKVKDCELVDVAAVGVGNNNEIGNMIAEAIRKVG</sequence>
<protein>
    <submittedName>
        <fullName evidence="1">Uncharacterized protein</fullName>
    </submittedName>
</protein>
<proteinExistence type="predicted"/>
<dbReference type="EMBL" id="JAIQCV010000010">
    <property type="protein sequence ID" value="KAH1056161.1"/>
    <property type="molecule type" value="Genomic_DNA"/>
</dbReference>
<name>A0A9D3URL2_9ROSI</name>
<gene>
    <name evidence="1" type="ORF">J1N35_034226</name>
</gene>
<evidence type="ECO:0000313" key="1">
    <source>
        <dbReference type="EMBL" id="KAH1056161.1"/>
    </source>
</evidence>
<keyword evidence="2" id="KW-1185">Reference proteome</keyword>